<dbReference type="Proteomes" id="UP001158049">
    <property type="component" value="Unassembled WGS sequence"/>
</dbReference>
<name>A0ABY1Q9P6_9BURK</name>
<protein>
    <recommendedName>
        <fullName evidence="3">Sulfotransferase</fullName>
    </recommendedName>
</protein>
<evidence type="ECO:0000313" key="2">
    <source>
        <dbReference type="Proteomes" id="UP001158049"/>
    </source>
</evidence>
<dbReference type="RefSeq" id="WP_283442510.1">
    <property type="nucleotide sequence ID" value="NZ_FXUL01000008.1"/>
</dbReference>
<dbReference type="InterPro" id="IPR027417">
    <property type="entry name" value="P-loop_NTPase"/>
</dbReference>
<dbReference type="SUPFAM" id="SSF52540">
    <property type="entry name" value="P-loop containing nucleoside triphosphate hydrolases"/>
    <property type="match status" value="1"/>
</dbReference>
<comment type="caution">
    <text evidence="1">The sequence shown here is derived from an EMBL/GenBank/DDBJ whole genome shotgun (WGS) entry which is preliminary data.</text>
</comment>
<organism evidence="1 2">
    <name type="scientific">Noviherbaspirillum suwonense</name>
    <dbReference type="NCBI Taxonomy" id="1224511"/>
    <lineage>
        <taxon>Bacteria</taxon>
        <taxon>Pseudomonadati</taxon>
        <taxon>Pseudomonadota</taxon>
        <taxon>Betaproteobacteria</taxon>
        <taxon>Burkholderiales</taxon>
        <taxon>Oxalobacteraceae</taxon>
        <taxon>Noviherbaspirillum</taxon>
    </lineage>
</organism>
<gene>
    <name evidence="1" type="ORF">SAMN06295970_1086</name>
</gene>
<evidence type="ECO:0000313" key="1">
    <source>
        <dbReference type="EMBL" id="SMP62012.1"/>
    </source>
</evidence>
<dbReference type="EMBL" id="FXUL01000008">
    <property type="protein sequence ID" value="SMP62012.1"/>
    <property type="molecule type" value="Genomic_DNA"/>
</dbReference>
<proteinExistence type="predicted"/>
<sequence>MLVTDKFVFVHMHKCGGTFINMFIKTFFPSAKEIGYHYPIGLLPAQYRHLPVLGTVRNPWEFYVSYYVFQQTVLRRARAAMPAAATREGASADAGDVDPLNGVDALFSYLSDDGALDFAATINRFLDLSISDTLLQGALARMPTRYGQRGPDTPTQQSGFRGMDLLRDELADISGSGLGFYTFLFRRMMGEDDVYVVPTTRLRTGLLEFLRRASVPITSEMEQYAMEHRPENRSEHAHYATYYSDGLKQRVADQDSLLIRRHGFQFEPAPRNAGC</sequence>
<evidence type="ECO:0008006" key="3">
    <source>
        <dbReference type="Google" id="ProtNLM"/>
    </source>
</evidence>
<keyword evidence="2" id="KW-1185">Reference proteome</keyword>
<reference evidence="1 2" key="1">
    <citation type="submission" date="2017-05" db="EMBL/GenBank/DDBJ databases">
        <authorList>
            <person name="Varghese N."/>
            <person name="Submissions S."/>
        </authorList>
    </citation>
    <scope>NUCLEOTIDE SEQUENCE [LARGE SCALE GENOMIC DNA]</scope>
    <source>
        <strain evidence="1 2">DSM 26001</strain>
    </source>
</reference>
<accession>A0ABY1Q9P6</accession>